<dbReference type="GO" id="GO:0030288">
    <property type="term" value="C:outer membrane-bounded periplasmic space"/>
    <property type="evidence" value="ECO:0007669"/>
    <property type="project" value="TreeGrafter"/>
</dbReference>
<comment type="similarity">
    <text evidence="2">Belongs to the RseB family.</text>
</comment>
<dbReference type="PIRSF" id="PIRSF005427">
    <property type="entry name" value="RseB"/>
    <property type="match status" value="1"/>
</dbReference>
<dbReference type="CDD" id="cd16327">
    <property type="entry name" value="RseB"/>
    <property type="match status" value="1"/>
</dbReference>
<dbReference type="Pfam" id="PF03888">
    <property type="entry name" value="MucB_RseB"/>
    <property type="match status" value="1"/>
</dbReference>
<evidence type="ECO:0000256" key="3">
    <source>
        <dbReference type="ARBA" id="ARBA00022729"/>
    </source>
</evidence>
<dbReference type="Pfam" id="PF17188">
    <property type="entry name" value="MucB_RseB_C"/>
    <property type="match status" value="1"/>
</dbReference>
<sequence length="339" mass="38142">MISSFGSVVKALKTMCMVVTLTAFSQAHAEVTQQEDTSSNDLRQSLTAEGWYQTMRERAPEAHYQGIFVHQAGNESQTVEIVHGTHQDAIWERLLHLDGPVREVIRQGDAVYCIYPDRSVEQIQQKDSTPFGSNSLGQLNQLQTAYGFRMLGQERIVGRLAMGIQLVPRDKARHVYQMWIDQQTFVPLRTELMTLKGEILERYQFAYFSPVETLSVDAFAPKTPGVELAEAPQDEVLKSTPEDVIEWRLNWLPVGFADQGAKGYAPKLSARRIYSDGIVMFSVFVEAVDEIKDQGFARVGPTVLSVMHKDWQDQTHRITVVGEIPAATAKRIAESVELL</sequence>
<protein>
    <submittedName>
        <fullName evidence="8">Sigma factor algU negative regulatory protein MucB</fullName>
    </submittedName>
</protein>
<dbReference type="AlphaFoldDB" id="Q1N1C1"/>
<gene>
    <name evidence="8" type="ORF">RED65_03785</name>
</gene>
<feature type="signal peptide" evidence="5">
    <location>
        <begin position="1"/>
        <end position="29"/>
    </location>
</feature>
<dbReference type="Gene3D" id="3.30.200.100">
    <property type="entry name" value="MucB/RseB, C-terminal domain"/>
    <property type="match status" value="1"/>
</dbReference>
<dbReference type="Gene3D" id="2.50.20.10">
    <property type="entry name" value="Lipoprotein localisation LolA/LolB/LppX"/>
    <property type="match status" value="1"/>
</dbReference>
<dbReference type="GO" id="GO:0045152">
    <property type="term" value="F:antisigma factor binding"/>
    <property type="evidence" value="ECO:0007669"/>
    <property type="project" value="TreeGrafter"/>
</dbReference>
<evidence type="ECO:0000313" key="9">
    <source>
        <dbReference type="Proteomes" id="UP000004263"/>
    </source>
</evidence>
<comment type="subcellular location">
    <subcellularLocation>
        <location evidence="1">Periplasm</location>
    </subcellularLocation>
</comment>
<name>Q1N1C1_9GAMM</name>
<dbReference type="PANTHER" id="PTHR38782">
    <property type="match status" value="1"/>
</dbReference>
<dbReference type="EMBL" id="AAQH01000010">
    <property type="protein sequence ID" value="EAT12129.1"/>
    <property type="molecule type" value="Genomic_DNA"/>
</dbReference>
<dbReference type="InterPro" id="IPR033436">
    <property type="entry name" value="MucB/RseB_C"/>
</dbReference>
<evidence type="ECO:0000259" key="6">
    <source>
        <dbReference type="Pfam" id="PF03888"/>
    </source>
</evidence>
<reference evidence="8 9" key="1">
    <citation type="submission" date="2006-03" db="EMBL/GenBank/DDBJ databases">
        <authorList>
            <person name="Pinhassi J."/>
            <person name="Pedros-Alio C."/>
            <person name="Ferriera S."/>
            <person name="Johnson J."/>
            <person name="Kravitz S."/>
            <person name="Halpern A."/>
            <person name="Remington K."/>
            <person name="Beeson K."/>
            <person name="Tran B."/>
            <person name="Rogers Y.-H."/>
            <person name="Friedman R."/>
            <person name="Venter J.C."/>
        </authorList>
    </citation>
    <scope>NUCLEOTIDE SEQUENCE [LARGE SCALE GENOMIC DNA]</scope>
    <source>
        <strain evidence="8 9">RED65</strain>
    </source>
</reference>
<dbReference type="GO" id="GO:0032885">
    <property type="term" value="P:regulation of polysaccharide biosynthetic process"/>
    <property type="evidence" value="ECO:0007669"/>
    <property type="project" value="TreeGrafter"/>
</dbReference>
<dbReference type="PANTHER" id="PTHR38782:SF1">
    <property type="entry name" value="SIGMA-E FACTOR REGULATORY PROTEIN RSEB"/>
    <property type="match status" value="1"/>
</dbReference>
<dbReference type="InterPro" id="IPR033434">
    <property type="entry name" value="MucB/RseB_N"/>
</dbReference>
<proteinExistence type="inferred from homology"/>
<evidence type="ECO:0000256" key="2">
    <source>
        <dbReference type="ARBA" id="ARBA00008150"/>
    </source>
</evidence>
<dbReference type="Proteomes" id="UP000004263">
    <property type="component" value="Unassembled WGS sequence"/>
</dbReference>
<feature type="domain" description="MucB/RseB C-terminal" evidence="7">
    <location>
        <begin position="245"/>
        <end position="337"/>
    </location>
</feature>
<dbReference type="InterPro" id="IPR038484">
    <property type="entry name" value="MucB/RseB_C_sf"/>
</dbReference>
<evidence type="ECO:0000256" key="5">
    <source>
        <dbReference type="SAM" id="SignalP"/>
    </source>
</evidence>
<feature type="domain" description="MucB/RseB N-terminal" evidence="6">
    <location>
        <begin position="48"/>
        <end position="217"/>
    </location>
</feature>
<evidence type="ECO:0000313" key="8">
    <source>
        <dbReference type="EMBL" id="EAT12129.1"/>
    </source>
</evidence>
<dbReference type="InterPro" id="IPR005588">
    <property type="entry name" value="MucB_RseB"/>
</dbReference>
<evidence type="ECO:0000256" key="1">
    <source>
        <dbReference type="ARBA" id="ARBA00004418"/>
    </source>
</evidence>
<keyword evidence="3 5" id="KW-0732">Signal</keyword>
<comment type="caution">
    <text evidence="8">The sequence shown here is derived from an EMBL/GenBank/DDBJ whole genome shotgun (WGS) entry which is preliminary data.</text>
</comment>
<evidence type="ECO:0000259" key="7">
    <source>
        <dbReference type="Pfam" id="PF17188"/>
    </source>
</evidence>
<keyword evidence="4" id="KW-0574">Periplasm</keyword>
<accession>Q1N1C1</accession>
<dbReference type="HOGENOM" id="CLU_054710_1_0_6"/>
<evidence type="ECO:0000256" key="4">
    <source>
        <dbReference type="ARBA" id="ARBA00022764"/>
    </source>
</evidence>
<dbReference type="STRING" id="207949.RED65_03785"/>
<feature type="chain" id="PRO_5004194724" evidence="5">
    <location>
        <begin position="30"/>
        <end position="339"/>
    </location>
</feature>
<dbReference type="OrthoDB" id="7067274at2"/>
<keyword evidence="9" id="KW-1185">Reference proteome</keyword>
<organism evidence="8 9">
    <name type="scientific">Bermanella marisrubri</name>
    <dbReference type="NCBI Taxonomy" id="207949"/>
    <lineage>
        <taxon>Bacteria</taxon>
        <taxon>Pseudomonadati</taxon>
        <taxon>Pseudomonadota</taxon>
        <taxon>Gammaproteobacteria</taxon>
        <taxon>Oceanospirillales</taxon>
        <taxon>Oceanospirillaceae</taxon>
        <taxon>Bermanella</taxon>
    </lineage>
</organism>
<dbReference type="RefSeq" id="WP_007019089.1">
    <property type="nucleotide sequence ID" value="NZ_CH724120.1"/>
</dbReference>